<sequence>MNILDKIKAYKLEEVAAAKAAHPLATLEAEARAQTPTRGFAQALAAKAGAGYGLIAEIKKASPSKGLIRPDFDPPALARAYEAGGAACLSVLTDAPSFQGAPGFLVAARGACSLPALRKDFLYDTYQVAEARAWGADCILIIMASVEDGLAVELEDAAFGWGMDVLVEVHDEAEMERALKVLKSPLLGVNNRNLKTFEVTLDVTRRLAPTILAEGRDLVCESGIFTRDDMAAMAEVGARRFLIGESLMRQADVTAATKALLEAA</sequence>
<reference evidence="12 13" key="1">
    <citation type="submission" date="2019-01" db="EMBL/GenBank/DDBJ databases">
        <title>Sinorhodobacter populi sp. nov. isolated from the symptomatic bark tissue of Populus euramericana canker.</title>
        <authorList>
            <person name="Xu G."/>
        </authorList>
    </citation>
    <scope>NUCLEOTIDE SEQUENCE [LARGE SCALE GENOMIC DNA]</scope>
    <source>
        <strain evidence="12 13">CGMCC 1.12963</strain>
    </source>
</reference>
<evidence type="ECO:0000259" key="11">
    <source>
        <dbReference type="Pfam" id="PF00218"/>
    </source>
</evidence>
<keyword evidence="8 10" id="KW-0057">Aromatic amino acid biosynthesis</keyword>
<dbReference type="PANTHER" id="PTHR22854:SF2">
    <property type="entry name" value="INDOLE-3-GLYCEROL-PHOSPHATE SYNTHASE"/>
    <property type="match status" value="1"/>
</dbReference>
<comment type="catalytic activity">
    <reaction evidence="1 10">
        <text>1-(2-carboxyphenylamino)-1-deoxy-D-ribulose 5-phosphate + H(+) = (1S,2R)-1-C-(indol-3-yl)glycerol 3-phosphate + CO2 + H2O</text>
        <dbReference type="Rhea" id="RHEA:23476"/>
        <dbReference type="ChEBI" id="CHEBI:15377"/>
        <dbReference type="ChEBI" id="CHEBI:15378"/>
        <dbReference type="ChEBI" id="CHEBI:16526"/>
        <dbReference type="ChEBI" id="CHEBI:58613"/>
        <dbReference type="ChEBI" id="CHEBI:58866"/>
        <dbReference type="EC" id="4.1.1.48"/>
    </reaction>
</comment>
<dbReference type="SUPFAM" id="SSF51366">
    <property type="entry name" value="Ribulose-phoshate binding barrel"/>
    <property type="match status" value="1"/>
</dbReference>
<protein>
    <recommendedName>
        <fullName evidence="4 10">Indole-3-glycerol phosphate synthase</fullName>
        <shortName evidence="10">IGPS</shortName>
        <ecNumber evidence="3 10">4.1.1.48</ecNumber>
    </recommendedName>
</protein>
<comment type="pathway">
    <text evidence="2 10">Amino-acid biosynthesis; L-tryptophan biosynthesis; L-tryptophan from chorismate: step 4/5.</text>
</comment>
<dbReference type="NCBIfam" id="NF001370">
    <property type="entry name" value="PRK00278.1-2"/>
    <property type="match status" value="1"/>
</dbReference>
<evidence type="ECO:0000256" key="7">
    <source>
        <dbReference type="ARBA" id="ARBA00022822"/>
    </source>
</evidence>
<evidence type="ECO:0000313" key="12">
    <source>
        <dbReference type="EMBL" id="RWR53704.1"/>
    </source>
</evidence>
<dbReference type="InterPro" id="IPR045186">
    <property type="entry name" value="Indole-3-glycerol_P_synth"/>
</dbReference>
<dbReference type="PANTHER" id="PTHR22854">
    <property type="entry name" value="TRYPTOPHAN BIOSYNTHESIS PROTEIN"/>
    <property type="match status" value="1"/>
</dbReference>
<gene>
    <name evidence="10 12" type="primary">trpC</name>
    <name evidence="12" type="ORF">EOW66_03495</name>
</gene>
<evidence type="ECO:0000256" key="2">
    <source>
        <dbReference type="ARBA" id="ARBA00004696"/>
    </source>
</evidence>
<reference evidence="13" key="2">
    <citation type="submission" date="2019-01" db="EMBL/GenBank/DDBJ databases">
        <title>Sinorhodobacter populi sp. nov. isolated from the symptomatic bark tissue of Populus euramericana canker.</title>
        <authorList>
            <person name="Li Y."/>
        </authorList>
    </citation>
    <scope>NUCLEOTIDE SEQUENCE [LARGE SCALE GENOMIC DNA]</scope>
    <source>
        <strain evidence="13">CGMCC 1.12963</strain>
    </source>
</reference>
<dbReference type="EMBL" id="SAVA01000002">
    <property type="protein sequence ID" value="RWR53704.1"/>
    <property type="molecule type" value="Genomic_DNA"/>
</dbReference>
<comment type="similarity">
    <text evidence="10">Belongs to the TrpC family.</text>
</comment>
<evidence type="ECO:0000256" key="3">
    <source>
        <dbReference type="ARBA" id="ARBA00012362"/>
    </source>
</evidence>
<dbReference type="NCBIfam" id="NF001373">
    <property type="entry name" value="PRK00278.1-6"/>
    <property type="match status" value="1"/>
</dbReference>
<dbReference type="GO" id="GO:0004425">
    <property type="term" value="F:indole-3-glycerol-phosphate synthase activity"/>
    <property type="evidence" value="ECO:0007669"/>
    <property type="project" value="UniProtKB-UniRule"/>
</dbReference>
<dbReference type="InterPro" id="IPR013785">
    <property type="entry name" value="Aldolase_TIM"/>
</dbReference>
<organism evidence="12 13">
    <name type="scientific">Paenirhodobacter huangdaonensis</name>
    <dbReference type="NCBI Taxonomy" id="2501515"/>
    <lineage>
        <taxon>Bacteria</taxon>
        <taxon>Pseudomonadati</taxon>
        <taxon>Pseudomonadota</taxon>
        <taxon>Alphaproteobacteria</taxon>
        <taxon>Rhodobacterales</taxon>
        <taxon>Rhodobacter group</taxon>
        <taxon>Paenirhodobacter</taxon>
    </lineage>
</organism>
<dbReference type="Pfam" id="PF00218">
    <property type="entry name" value="IGPS"/>
    <property type="match status" value="1"/>
</dbReference>
<proteinExistence type="inferred from homology"/>
<evidence type="ECO:0000256" key="10">
    <source>
        <dbReference type="HAMAP-Rule" id="MF_00134"/>
    </source>
</evidence>
<keyword evidence="7 10" id="KW-0822">Tryptophan biosynthesis</keyword>
<keyword evidence="9 10" id="KW-0456">Lyase</keyword>
<dbReference type="Proteomes" id="UP000288071">
    <property type="component" value="Unassembled WGS sequence"/>
</dbReference>
<accession>A0A443LWS2</accession>
<keyword evidence="6 10" id="KW-0210">Decarboxylase</keyword>
<keyword evidence="5 10" id="KW-0028">Amino-acid biosynthesis</keyword>
<dbReference type="Gene3D" id="3.20.20.70">
    <property type="entry name" value="Aldolase class I"/>
    <property type="match status" value="1"/>
</dbReference>
<dbReference type="HAMAP" id="MF_00134_B">
    <property type="entry name" value="IGPS_B"/>
    <property type="match status" value="1"/>
</dbReference>
<dbReference type="NCBIfam" id="NF001377">
    <property type="entry name" value="PRK00278.2-4"/>
    <property type="match status" value="1"/>
</dbReference>
<dbReference type="InterPro" id="IPR001468">
    <property type="entry name" value="Indole-3-GlycerolPSynthase_CS"/>
</dbReference>
<feature type="domain" description="Indole-3-glycerol phosphate synthase" evidence="11">
    <location>
        <begin position="4"/>
        <end position="260"/>
    </location>
</feature>
<dbReference type="InterPro" id="IPR011060">
    <property type="entry name" value="RibuloseP-bd_barrel"/>
</dbReference>
<evidence type="ECO:0000256" key="6">
    <source>
        <dbReference type="ARBA" id="ARBA00022793"/>
    </source>
</evidence>
<evidence type="ECO:0000256" key="9">
    <source>
        <dbReference type="ARBA" id="ARBA00023239"/>
    </source>
</evidence>
<evidence type="ECO:0000256" key="4">
    <source>
        <dbReference type="ARBA" id="ARBA00018080"/>
    </source>
</evidence>
<dbReference type="EC" id="4.1.1.48" evidence="3 10"/>
<comment type="caution">
    <text evidence="12">The sequence shown here is derived from an EMBL/GenBank/DDBJ whole genome shotgun (WGS) entry which is preliminary data.</text>
</comment>
<evidence type="ECO:0000256" key="5">
    <source>
        <dbReference type="ARBA" id="ARBA00022605"/>
    </source>
</evidence>
<dbReference type="GO" id="GO:0004640">
    <property type="term" value="F:phosphoribosylanthranilate isomerase activity"/>
    <property type="evidence" value="ECO:0007669"/>
    <property type="project" value="TreeGrafter"/>
</dbReference>
<evidence type="ECO:0000256" key="1">
    <source>
        <dbReference type="ARBA" id="ARBA00001633"/>
    </source>
</evidence>
<evidence type="ECO:0000256" key="8">
    <source>
        <dbReference type="ARBA" id="ARBA00023141"/>
    </source>
</evidence>
<dbReference type="RefSeq" id="WP_128154903.1">
    <property type="nucleotide sequence ID" value="NZ_JBHSOM010000027.1"/>
</dbReference>
<dbReference type="AlphaFoldDB" id="A0A443LWS2"/>
<dbReference type="FunFam" id="3.20.20.70:FF:000024">
    <property type="entry name" value="Indole-3-glycerol phosphate synthase"/>
    <property type="match status" value="1"/>
</dbReference>
<dbReference type="InterPro" id="IPR013798">
    <property type="entry name" value="Indole-3-glycerol_P_synth_dom"/>
</dbReference>
<dbReference type="PROSITE" id="PS00614">
    <property type="entry name" value="IGPS"/>
    <property type="match status" value="1"/>
</dbReference>
<keyword evidence="13" id="KW-1185">Reference proteome</keyword>
<dbReference type="CDD" id="cd00331">
    <property type="entry name" value="IGPS"/>
    <property type="match status" value="1"/>
</dbReference>
<dbReference type="GO" id="GO:0000162">
    <property type="term" value="P:L-tryptophan biosynthetic process"/>
    <property type="evidence" value="ECO:0007669"/>
    <property type="project" value="UniProtKB-UniRule"/>
</dbReference>
<evidence type="ECO:0000313" key="13">
    <source>
        <dbReference type="Proteomes" id="UP000288071"/>
    </source>
</evidence>
<name>A0A443LWS2_9RHOB</name>
<dbReference type="UniPathway" id="UPA00035">
    <property type="reaction ID" value="UER00043"/>
</dbReference>